<evidence type="ECO:0000313" key="10">
    <source>
        <dbReference type="Proteomes" id="UP000199149"/>
    </source>
</evidence>
<sequence length="258" mass="28864">MKKGILLMSVLGVLFFAQSCEAKKDNTKTTTEETVKTDTIHAEEPIGNPTDVKADPGTFQIKPLKYGYDELNEYIDAKTMEIHFSKHYLGYINKLNAALKESNNKSNDIVEILKSMDMNNGALRNNAGGYYNHMLYFDIMSPSPQKAPTGDLKAKIESTFGSTEELIKLLDEAGAKRFGSGWAWLVVKADGSLAVTSTANQDNPLMPGAEVAGTPILGIDVWEHAYYLKYQNKRDEYLKAFTNVLDWKQVEENYKKAK</sequence>
<feature type="domain" description="Manganese/iron superoxide dismutase N-terminal" evidence="7">
    <location>
        <begin position="59"/>
        <end position="141"/>
    </location>
</feature>
<dbReference type="PANTHER" id="PTHR43595">
    <property type="entry name" value="37S RIBOSOMAL PROTEIN S26, MITOCHONDRIAL"/>
    <property type="match status" value="1"/>
</dbReference>
<dbReference type="GO" id="GO:0005737">
    <property type="term" value="C:cytoplasm"/>
    <property type="evidence" value="ECO:0007669"/>
    <property type="project" value="TreeGrafter"/>
</dbReference>
<keyword evidence="3 5" id="KW-0479">Metal-binding</keyword>
<gene>
    <name evidence="9" type="ORF">SAMN05421738_102238</name>
</gene>
<dbReference type="EC" id="1.15.1.1" evidence="2 5"/>
<dbReference type="Gene3D" id="1.10.287.990">
    <property type="entry name" value="Fe,Mn superoxide dismutase (SOD) domain"/>
    <property type="match status" value="1"/>
</dbReference>
<dbReference type="SUPFAM" id="SSF46609">
    <property type="entry name" value="Fe,Mn superoxide dismutase (SOD), N-terminal domain"/>
    <property type="match status" value="1"/>
</dbReference>
<feature type="domain" description="Manganese/iron superoxide dismutase C-terminal" evidence="8">
    <location>
        <begin position="148"/>
        <end position="253"/>
    </location>
</feature>
<dbReference type="Pfam" id="PF02777">
    <property type="entry name" value="Sod_Fe_C"/>
    <property type="match status" value="1"/>
</dbReference>
<feature type="signal peptide" evidence="6">
    <location>
        <begin position="1"/>
        <end position="22"/>
    </location>
</feature>
<evidence type="ECO:0000256" key="6">
    <source>
        <dbReference type="SAM" id="SignalP"/>
    </source>
</evidence>
<dbReference type="InterPro" id="IPR019832">
    <property type="entry name" value="Mn/Fe_SOD_C"/>
</dbReference>
<keyword evidence="4 5" id="KW-0560">Oxidoreductase</keyword>
<comment type="catalytic activity">
    <reaction evidence="5">
        <text>2 superoxide + 2 H(+) = H2O2 + O2</text>
        <dbReference type="Rhea" id="RHEA:20696"/>
        <dbReference type="ChEBI" id="CHEBI:15378"/>
        <dbReference type="ChEBI" id="CHEBI:15379"/>
        <dbReference type="ChEBI" id="CHEBI:16240"/>
        <dbReference type="ChEBI" id="CHEBI:18421"/>
        <dbReference type="EC" id="1.15.1.1"/>
    </reaction>
</comment>
<keyword evidence="6" id="KW-0732">Signal</keyword>
<evidence type="ECO:0000259" key="8">
    <source>
        <dbReference type="Pfam" id="PF02777"/>
    </source>
</evidence>
<protein>
    <recommendedName>
        <fullName evidence="2 5">Superoxide dismutase</fullName>
        <ecNumber evidence="2 5">1.15.1.1</ecNumber>
    </recommendedName>
</protein>
<evidence type="ECO:0000313" key="9">
    <source>
        <dbReference type="EMBL" id="SFM77120.1"/>
    </source>
</evidence>
<dbReference type="PRINTS" id="PR01703">
    <property type="entry name" value="MNSODISMTASE"/>
</dbReference>
<feature type="chain" id="PRO_5011767980" description="Superoxide dismutase" evidence="6">
    <location>
        <begin position="23"/>
        <end position="258"/>
    </location>
</feature>
<evidence type="ECO:0000256" key="5">
    <source>
        <dbReference type="RuleBase" id="RU000414"/>
    </source>
</evidence>
<evidence type="ECO:0000256" key="2">
    <source>
        <dbReference type="ARBA" id="ARBA00012682"/>
    </source>
</evidence>
<evidence type="ECO:0000259" key="7">
    <source>
        <dbReference type="Pfam" id="PF00081"/>
    </source>
</evidence>
<dbReference type="InterPro" id="IPR019831">
    <property type="entry name" value="Mn/Fe_SOD_N"/>
</dbReference>
<dbReference type="AlphaFoldDB" id="A0A1I4TKP2"/>
<dbReference type="EMBL" id="FOUZ01000002">
    <property type="protein sequence ID" value="SFM77120.1"/>
    <property type="molecule type" value="Genomic_DNA"/>
</dbReference>
<dbReference type="STRING" id="684065.SAMN05421738_102238"/>
<dbReference type="InterPro" id="IPR019833">
    <property type="entry name" value="Mn/Fe_SOD_BS"/>
</dbReference>
<dbReference type="RefSeq" id="WP_276526142.1">
    <property type="nucleotide sequence ID" value="NZ_FOUZ01000002.1"/>
</dbReference>
<evidence type="ECO:0000256" key="4">
    <source>
        <dbReference type="ARBA" id="ARBA00023002"/>
    </source>
</evidence>
<dbReference type="GO" id="GO:0046872">
    <property type="term" value="F:metal ion binding"/>
    <property type="evidence" value="ECO:0007669"/>
    <property type="project" value="UniProtKB-KW"/>
</dbReference>
<dbReference type="InterPro" id="IPR036314">
    <property type="entry name" value="SOD_C_sf"/>
</dbReference>
<accession>A0A1I4TKP2</accession>
<comment type="function">
    <text evidence="5">Destroys radicals which are normally produced within the cells and which are toxic to biological systems.</text>
</comment>
<reference evidence="10" key="1">
    <citation type="submission" date="2016-10" db="EMBL/GenBank/DDBJ databases">
        <authorList>
            <person name="Varghese N."/>
            <person name="Submissions S."/>
        </authorList>
    </citation>
    <scope>NUCLEOTIDE SEQUENCE [LARGE SCALE GENOMIC DNA]</scope>
    <source>
        <strain evidence="10">XJ109</strain>
    </source>
</reference>
<dbReference type="Pfam" id="PF00081">
    <property type="entry name" value="Sod_Fe_N"/>
    <property type="match status" value="1"/>
</dbReference>
<dbReference type="InterPro" id="IPR001189">
    <property type="entry name" value="Mn/Fe_SOD"/>
</dbReference>
<proteinExistence type="inferred from homology"/>
<comment type="similarity">
    <text evidence="1 5">Belongs to the iron/manganese superoxide dismutase family.</text>
</comment>
<evidence type="ECO:0000256" key="3">
    <source>
        <dbReference type="ARBA" id="ARBA00022723"/>
    </source>
</evidence>
<dbReference type="GO" id="GO:0004784">
    <property type="term" value="F:superoxide dismutase activity"/>
    <property type="evidence" value="ECO:0007669"/>
    <property type="project" value="UniProtKB-EC"/>
</dbReference>
<name>A0A1I4TKP2_9FLAO</name>
<dbReference type="PROSITE" id="PS51257">
    <property type="entry name" value="PROKAR_LIPOPROTEIN"/>
    <property type="match status" value="1"/>
</dbReference>
<dbReference type="SUPFAM" id="SSF54719">
    <property type="entry name" value="Fe,Mn superoxide dismutase (SOD), C-terminal domain"/>
    <property type="match status" value="1"/>
</dbReference>
<dbReference type="InterPro" id="IPR036324">
    <property type="entry name" value="Mn/Fe_SOD_N_sf"/>
</dbReference>
<dbReference type="Gene3D" id="3.55.40.20">
    <property type="entry name" value="Iron/manganese superoxide dismutase, C-terminal domain"/>
    <property type="match status" value="1"/>
</dbReference>
<evidence type="ECO:0000256" key="1">
    <source>
        <dbReference type="ARBA" id="ARBA00008714"/>
    </source>
</evidence>
<dbReference type="PROSITE" id="PS00088">
    <property type="entry name" value="SOD_MN"/>
    <property type="match status" value="1"/>
</dbReference>
<keyword evidence="10" id="KW-1185">Reference proteome</keyword>
<dbReference type="Proteomes" id="UP000199149">
    <property type="component" value="Unassembled WGS sequence"/>
</dbReference>
<dbReference type="PANTHER" id="PTHR43595:SF2">
    <property type="entry name" value="SMALL RIBOSOMAL SUBUNIT PROTEIN MS42"/>
    <property type="match status" value="1"/>
</dbReference>
<organism evidence="9 10">
    <name type="scientific">Algoriella xinjiangensis</name>
    <dbReference type="NCBI Taxonomy" id="684065"/>
    <lineage>
        <taxon>Bacteria</taxon>
        <taxon>Pseudomonadati</taxon>
        <taxon>Bacteroidota</taxon>
        <taxon>Flavobacteriia</taxon>
        <taxon>Flavobacteriales</taxon>
        <taxon>Weeksellaceae</taxon>
        <taxon>Algoriella</taxon>
    </lineage>
</organism>